<evidence type="ECO:0000313" key="3">
    <source>
        <dbReference type="Proteomes" id="UP000299102"/>
    </source>
</evidence>
<dbReference type="EMBL" id="BGZK01003985">
    <property type="protein sequence ID" value="GBP06060.1"/>
    <property type="molecule type" value="Genomic_DNA"/>
</dbReference>
<feature type="compositionally biased region" description="Polar residues" evidence="1">
    <location>
        <begin position="100"/>
        <end position="127"/>
    </location>
</feature>
<protein>
    <submittedName>
        <fullName evidence="2">Uncharacterized protein</fullName>
    </submittedName>
</protein>
<keyword evidence="3" id="KW-1185">Reference proteome</keyword>
<feature type="compositionally biased region" description="Polar residues" evidence="1">
    <location>
        <begin position="79"/>
        <end position="91"/>
    </location>
</feature>
<dbReference type="AlphaFoldDB" id="A0A4C1SXR2"/>
<gene>
    <name evidence="2" type="ORF">EVAR_71426_1</name>
</gene>
<dbReference type="OrthoDB" id="10062814at2759"/>
<sequence>MQQQLPPNSAAAEISQTPKNTGFPFENAVVSGLGYEQQMQNKLNAGKVLNAFQEANNIAASHLHKNDLINEWDEAVLKRNSSPSANSQQDYKPSAAFSADSGNPSNKWSAEVNANSPITIQQNSTAK</sequence>
<feature type="region of interest" description="Disordered" evidence="1">
    <location>
        <begin position="78"/>
        <end position="127"/>
    </location>
</feature>
<accession>A0A4C1SXR2</accession>
<feature type="region of interest" description="Disordered" evidence="1">
    <location>
        <begin position="1"/>
        <end position="25"/>
    </location>
</feature>
<dbReference type="Proteomes" id="UP000299102">
    <property type="component" value="Unassembled WGS sequence"/>
</dbReference>
<reference evidence="2 3" key="1">
    <citation type="journal article" date="2019" name="Commun. Biol.">
        <title>The bagworm genome reveals a unique fibroin gene that provides high tensile strength.</title>
        <authorList>
            <person name="Kono N."/>
            <person name="Nakamura H."/>
            <person name="Ohtoshi R."/>
            <person name="Tomita M."/>
            <person name="Numata K."/>
            <person name="Arakawa K."/>
        </authorList>
    </citation>
    <scope>NUCLEOTIDE SEQUENCE [LARGE SCALE GENOMIC DNA]</scope>
</reference>
<comment type="caution">
    <text evidence="2">The sequence shown here is derived from an EMBL/GenBank/DDBJ whole genome shotgun (WGS) entry which is preliminary data.</text>
</comment>
<evidence type="ECO:0000313" key="2">
    <source>
        <dbReference type="EMBL" id="GBP06060.1"/>
    </source>
</evidence>
<evidence type="ECO:0000256" key="1">
    <source>
        <dbReference type="SAM" id="MobiDB-lite"/>
    </source>
</evidence>
<name>A0A4C1SXR2_EUMVA</name>
<proteinExistence type="predicted"/>
<organism evidence="2 3">
    <name type="scientific">Eumeta variegata</name>
    <name type="common">Bagworm moth</name>
    <name type="synonym">Eumeta japonica</name>
    <dbReference type="NCBI Taxonomy" id="151549"/>
    <lineage>
        <taxon>Eukaryota</taxon>
        <taxon>Metazoa</taxon>
        <taxon>Ecdysozoa</taxon>
        <taxon>Arthropoda</taxon>
        <taxon>Hexapoda</taxon>
        <taxon>Insecta</taxon>
        <taxon>Pterygota</taxon>
        <taxon>Neoptera</taxon>
        <taxon>Endopterygota</taxon>
        <taxon>Lepidoptera</taxon>
        <taxon>Glossata</taxon>
        <taxon>Ditrysia</taxon>
        <taxon>Tineoidea</taxon>
        <taxon>Psychidae</taxon>
        <taxon>Oiketicinae</taxon>
        <taxon>Eumeta</taxon>
    </lineage>
</organism>